<evidence type="ECO:0000256" key="2">
    <source>
        <dbReference type="ARBA" id="ARBA00022525"/>
    </source>
</evidence>
<feature type="domain" description="Fibrillar collagen NC1" evidence="4">
    <location>
        <begin position="1"/>
        <end position="108"/>
    </location>
</feature>
<dbReference type="AlphaFoldDB" id="A0A4W4G0E5"/>
<dbReference type="Pfam" id="PF01410">
    <property type="entry name" value="COLFI"/>
    <property type="match status" value="1"/>
</dbReference>
<reference evidence="5" key="3">
    <citation type="submission" date="2020-05" db="EMBL/GenBank/DDBJ databases">
        <title>Electrophorus electricus (electric eel) genome, fEleEle1, primary haplotype.</title>
        <authorList>
            <person name="Myers G."/>
            <person name="Meyer A."/>
            <person name="Fedrigo O."/>
            <person name="Formenti G."/>
            <person name="Rhie A."/>
            <person name="Tracey A."/>
            <person name="Sims Y."/>
            <person name="Jarvis E.D."/>
        </authorList>
    </citation>
    <scope>NUCLEOTIDE SEQUENCE [LARGE SCALE GENOMIC DNA]</scope>
</reference>
<dbReference type="OMA" id="GHKENTR"/>
<dbReference type="GO" id="GO:0005581">
    <property type="term" value="C:collagen trimer"/>
    <property type="evidence" value="ECO:0007669"/>
    <property type="project" value="UniProtKB-KW"/>
</dbReference>
<keyword evidence="3" id="KW-0176">Collagen</keyword>
<accession>A0A4W4G0E5</accession>
<evidence type="ECO:0000256" key="1">
    <source>
        <dbReference type="ARBA" id="ARBA00004613"/>
    </source>
</evidence>
<reference evidence="6" key="2">
    <citation type="journal article" date="2017" name="Sci. Adv.">
        <title>A tail of two voltages: Proteomic comparison of the three electric organs of the electric eel.</title>
        <authorList>
            <person name="Traeger L.L."/>
            <person name="Sabat G."/>
            <person name="Barrett-Wilt G.A."/>
            <person name="Wells G.B."/>
            <person name="Sussman M.R."/>
        </authorList>
    </citation>
    <scope>NUCLEOTIDE SEQUENCE [LARGE SCALE GENOMIC DNA]</scope>
</reference>
<organism evidence="5 6">
    <name type="scientific">Electrophorus electricus</name>
    <name type="common">Electric eel</name>
    <name type="synonym">Gymnotus electricus</name>
    <dbReference type="NCBI Taxonomy" id="8005"/>
    <lineage>
        <taxon>Eukaryota</taxon>
        <taxon>Metazoa</taxon>
        <taxon>Chordata</taxon>
        <taxon>Craniata</taxon>
        <taxon>Vertebrata</taxon>
        <taxon>Euteleostomi</taxon>
        <taxon>Actinopterygii</taxon>
        <taxon>Neopterygii</taxon>
        <taxon>Teleostei</taxon>
        <taxon>Ostariophysi</taxon>
        <taxon>Gymnotiformes</taxon>
        <taxon>Gymnotoidei</taxon>
        <taxon>Gymnotidae</taxon>
        <taxon>Electrophorus</taxon>
    </lineage>
</organism>
<dbReference type="Gene3D" id="2.60.120.1000">
    <property type="match status" value="1"/>
</dbReference>
<proteinExistence type="predicted"/>
<dbReference type="InterPro" id="IPR000885">
    <property type="entry name" value="Fib_collagen_C"/>
</dbReference>
<evidence type="ECO:0000313" key="5">
    <source>
        <dbReference type="Ensembl" id="ENSEEEP00000030074.2"/>
    </source>
</evidence>
<comment type="subcellular location">
    <subcellularLocation>
        <location evidence="1">Secreted</location>
    </subcellularLocation>
</comment>
<dbReference type="STRING" id="8005.ENSEEEP00000030074"/>
<dbReference type="GO" id="GO:0005201">
    <property type="term" value="F:extracellular matrix structural constituent"/>
    <property type="evidence" value="ECO:0007669"/>
    <property type="project" value="InterPro"/>
</dbReference>
<dbReference type="PROSITE" id="PS51461">
    <property type="entry name" value="NC1_FIB"/>
    <property type="match status" value="1"/>
</dbReference>
<keyword evidence="6" id="KW-1185">Reference proteome</keyword>
<name>A0A4W4G0E5_ELEEL</name>
<reference evidence="5" key="5">
    <citation type="submission" date="2025-09" db="UniProtKB">
        <authorList>
            <consortium name="Ensembl"/>
        </authorList>
    </citation>
    <scope>IDENTIFICATION</scope>
</reference>
<reference evidence="6" key="1">
    <citation type="journal article" date="2014" name="Science">
        <title>Nonhuman genetics. Genomic basis for the convergent evolution of electric organs.</title>
        <authorList>
            <person name="Gallant J.R."/>
            <person name="Traeger L.L."/>
            <person name="Volkening J.D."/>
            <person name="Moffett H."/>
            <person name="Chen P.H."/>
            <person name="Novina C.D."/>
            <person name="Phillips G.N.Jr."/>
            <person name="Anand R."/>
            <person name="Wells G.B."/>
            <person name="Pinch M."/>
            <person name="Guth R."/>
            <person name="Unguez G.A."/>
            <person name="Albert J.S."/>
            <person name="Zakon H.H."/>
            <person name="Samanta M.P."/>
            <person name="Sussman M.R."/>
        </authorList>
    </citation>
    <scope>NUCLEOTIDE SEQUENCE [LARGE SCALE GENOMIC DNA]</scope>
</reference>
<sequence>MKFLHLLSTEATQTISLRCHSDPAVVATETPGPLRFQGWNGRVFEKDSKLQTQVLQDDCEVHDGSWQRSWFLLQTQDPAQLPVVAVQGLPPNSTGAWRHLEVGPVCFL</sequence>
<evidence type="ECO:0000256" key="3">
    <source>
        <dbReference type="ARBA" id="ARBA00023119"/>
    </source>
</evidence>
<dbReference type="GeneTree" id="ENSGT00940000163583"/>
<protein>
    <recommendedName>
        <fullName evidence="4">Fibrillar collagen NC1 domain-containing protein</fullName>
    </recommendedName>
</protein>
<dbReference type="GO" id="GO:0005576">
    <property type="term" value="C:extracellular region"/>
    <property type="evidence" value="ECO:0007669"/>
    <property type="project" value="UniProtKB-SubCell"/>
</dbReference>
<evidence type="ECO:0000259" key="4">
    <source>
        <dbReference type="PROSITE" id="PS51461"/>
    </source>
</evidence>
<dbReference type="Proteomes" id="UP000314983">
    <property type="component" value="Chromosome 22"/>
</dbReference>
<evidence type="ECO:0000313" key="6">
    <source>
        <dbReference type="Proteomes" id="UP000314983"/>
    </source>
</evidence>
<dbReference type="Ensembl" id="ENSEEET00000030426.2">
    <property type="protein sequence ID" value="ENSEEEP00000030074.2"/>
    <property type="gene ID" value="ENSEEEG00000014412.2"/>
</dbReference>
<keyword evidence="2" id="KW-0964">Secreted</keyword>
<reference evidence="5" key="4">
    <citation type="submission" date="2025-08" db="UniProtKB">
        <authorList>
            <consortium name="Ensembl"/>
        </authorList>
    </citation>
    <scope>IDENTIFICATION</scope>
</reference>